<evidence type="ECO:0000313" key="1">
    <source>
        <dbReference type="EMBL" id="BAU02274.1"/>
    </source>
</evidence>
<protein>
    <submittedName>
        <fullName evidence="1">Uncharacterized protein</fullName>
    </submittedName>
</protein>
<dbReference type="EMBL" id="AP015044">
    <property type="protein sequence ID" value="BAU02274.1"/>
    <property type="molecule type" value="Genomic_DNA"/>
</dbReference>
<accession>A0A0S3TAM1</accession>
<proteinExistence type="predicted"/>
<sequence>MPTSLCGSLKSATFHHKTPYFLSSSNCSKKSYPALPQHNSTRPRSQLQKLKPDPIAWIMDSHTPESLSTFFNLVFIGKEI</sequence>
<reference evidence="1 2" key="1">
    <citation type="journal article" date="2015" name="Sci. Rep.">
        <title>The power of single molecule real-time sequencing technology in the de novo assembly of a eukaryotic genome.</title>
        <authorList>
            <person name="Sakai H."/>
            <person name="Naito K."/>
            <person name="Ogiso-Tanaka E."/>
            <person name="Takahashi Y."/>
            <person name="Iseki K."/>
            <person name="Muto C."/>
            <person name="Satou K."/>
            <person name="Teruya K."/>
            <person name="Shiroma A."/>
            <person name="Shimoji M."/>
            <person name="Hirano T."/>
            <person name="Itoh T."/>
            <person name="Kaga A."/>
            <person name="Tomooka N."/>
        </authorList>
    </citation>
    <scope>NUCLEOTIDE SEQUENCE [LARGE SCALE GENOMIC DNA]</scope>
    <source>
        <strain evidence="2">cv. Shumari</strain>
    </source>
</reference>
<dbReference type="Proteomes" id="UP000291084">
    <property type="component" value="Chromosome 11"/>
</dbReference>
<keyword evidence="2" id="KW-1185">Reference proteome</keyword>
<dbReference type="AlphaFoldDB" id="A0A0S3TAM1"/>
<name>A0A0S3TAM1_PHAAN</name>
<organism evidence="1 2">
    <name type="scientific">Vigna angularis var. angularis</name>
    <dbReference type="NCBI Taxonomy" id="157739"/>
    <lineage>
        <taxon>Eukaryota</taxon>
        <taxon>Viridiplantae</taxon>
        <taxon>Streptophyta</taxon>
        <taxon>Embryophyta</taxon>
        <taxon>Tracheophyta</taxon>
        <taxon>Spermatophyta</taxon>
        <taxon>Magnoliopsida</taxon>
        <taxon>eudicotyledons</taxon>
        <taxon>Gunneridae</taxon>
        <taxon>Pentapetalae</taxon>
        <taxon>rosids</taxon>
        <taxon>fabids</taxon>
        <taxon>Fabales</taxon>
        <taxon>Fabaceae</taxon>
        <taxon>Papilionoideae</taxon>
        <taxon>50 kb inversion clade</taxon>
        <taxon>NPAAA clade</taxon>
        <taxon>indigoferoid/millettioid clade</taxon>
        <taxon>Phaseoleae</taxon>
        <taxon>Vigna</taxon>
    </lineage>
</organism>
<gene>
    <name evidence="1" type="primary">Vigan.11G177100</name>
    <name evidence="1" type="ORF">VIGAN_11177100</name>
</gene>
<evidence type="ECO:0000313" key="2">
    <source>
        <dbReference type="Proteomes" id="UP000291084"/>
    </source>
</evidence>